<accession>A0A3B0XQ30</accession>
<gene>
    <name evidence="1" type="ORF">MNBD_GAMMA10-2580</name>
</gene>
<evidence type="ECO:0000313" key="1">
    <source>
        <dbReference type="EMBL" id="VAW66800.1"/>
    </source>
</evidence>
<sequence length="137" mass="15331">MKIIQNLFEKIWALDNRSNKNCHISLCGSNKAIADDRLIIKGTQAIFFSQCRIPDYIHLVIASDEDKSLDYLLNMRESLACGGLSTDADTPATYTFDELISEGKQAWFTSEEKLMSIEEVISTGHLIEANALLVINC</sequence>
<dbReference type="AlphaFoldDB" id="A0A3B0XQ30"/>
<name>A0A3B0XQ30_9ZZZZ</name>
<reference evidence="1" key="1">
    <citation type="submission" date="2018-06" db="EMBL/GenBank/DDBJ databases">
        <authorList>
            <person name="Zhirakovskaya E."/>
        </authorList>
    </citation>
    <scope>NUCLEOTIDE SEQUENCE</scope>
</reference>
<organism evidence="1">
    <name type="scientific">hydrothermal vent metagenome</name>
    <dbReference type="NCBI Taxonomy" id="652676"/>
    <lineage>
        <taxon>unclassified sequences</taxon>
        <taxon>metagenomes</taxon>
        <taxon>ecological metagenomes</taxon>
    </lineage>
</organism>
<protein>
    <submittedName>
        <fullName evidence="1">Uncharacterized protein</fullName>
    </submittedName>
</protein>
<proteinExistence type="predicted"/>
<dbReference type="EMBL" id="UOFJ01000234">
    <property type="protein sequence ID" value="VAW66800.1"/>
    <property type="molecule type" value="Genomic_DNA"/>
</dbReference>